<evidence type="ECO:0000313" key="4">
    <source>
        <dbReference type="EMBL" id="REH28607.1"/>
    </source>
</evidence>
<evidence type="ECO:0000256" key="1">
    <source>
        <dbReference type="ARBA" id="ARBA00023002"/>
    </source>
</evidence>
<organism evidence="4 5">
    <name type="scientific">Kutzneria buriramensis</name>
    <dbReference type="NCBI Taxonomy" id="1045776"/>
    <lineage>
        <taxon>Bacteria</taxon>
        <taxon>Bacillati</taxon>
        <taxon>Actinomycetota</taxon>
        <taxon>Actinomycetes</taxon>
        <taxon>Pseudonocardiales</taxon>
        <taxon>Pseudonocardiaceae</taxon>
        <taxon>Kutzneria</taxon>
    </lineage>
</organism>
<dbReference type="GO" id="GO:0016705">
    <property type="term" value="F:oxidoreductase activity, acting on paired donors, with incorporation or reduction of molecular oxygen"/>
    <property type="evidence" value="ECO:0007669"/>
    <property type="project" value="InterPro"/>
</dbReference>
<reference evidence="4 5" key="1">
    <citation type="submission" date="2018-08" db="EMBL/GenBank/DDBJ databases">
        <title>Genomic Encyclopedia of Archaeal and Bacterial Type Strains, Phase II (KMG-II): from individual species to whole genera.</title>
        <authorList>
            <person name="Goeker M."/>
        </authorList>
    </citation>
    <scope>NUCLEOTIDE SEQUENCE [LARGE SCALE GENOMIC DNA]</scope>
    <source>
        <strain evidence="4 5">DSM 45791</strain>
    </source>
</reference>
<dbReference type="OrthoDB" id="2472181at2"/>
<gene>
    <name evidence="4" type="ORF">BCF44_12649</name>
</gene>
<keyword evidence="2 4" id="KW-0503">Monooxygenase</keyword>
<dbReference type="RefSeq" id="WP_116181395.1">
    <property type="nucleotide sequence ID" value="NZ_CP144375.1"/>
</dbReference>
<dbReference type="Pfam" id="PF00296">
    <property type="entry name" value="Bac_luciferase"/>
    <property type="match status" value="1"/>
</dbReference>
<dbReference type="GO" id="GO:0005829">
    <property type="term" value="C:cytosol"/>
    <property type="evidence" value="ECO:0007669"/>
    <property type="project" value="TreeGrafter"/>
</dbReference>
<comment type="caution">
    <text evidence="4">The sequence shown here is derived from an EMBL/GenBank/DDBJ whole genome shotgun (WGS) entry which is preliminary data.</text>
</comment>
<dbReference type="GO" id="GO:0004497">
    <property type="term" value="F:monooxygenase activity"/>
    <property type="evidence" value="ECO:0007669"/>
    <property type="project" value="UniProtKB-KW"/>
</dbReference>
<dbReference type="EMBL" id="QUNO01000026">
    <property type="protein sequence ID" value="REH28607.1"/>
    <property type="molecule type" value="Genomic_DNA"/>
</dbReference>
<keyword evidence="5" id="KW-1185">Reference proteome</keyword>
<dbReference type="InterPro" id="IPR050766">
    <property type="entry name" value="Bact_Lucif_Oxidored"/>
</dbReference>
<dbReference type="PANTHER" id="PTHR30137:SF8">
    <property type="entry name" value="BLR5498 PROTEIN"/>
    <property type="match status" value="1"/>
</dbReference>
<evidence type="ECO:0000259" key="3">
    <source>
        <dbReference type="Pfam" id="PF00296"/>
    </source>
</evidence>
<proteinExistence type="predicted"/>
<accession>A0A3E0GWC1</accession>
<evidence type="ECO:0000256" key="2">
    <source>
        <dbReference type="ARBA" id="ARBA00023033"/>
    </source>
</evidence>
<dbReference type="NCBIfam" id="TIGR04020">
    <property type="entry name" value="seco_metab_LLM"/>
    <property type="match status" value="1"/>
</dbReference>
<dbReference type="SUPFAM" id="SSF51679">
    <property type="entry name" value="Bacterial luciferase-like"/>
    <property type="match status" value="1"/>
</dbReference>
<feature type="domain" description="Luciferase-like" evidence="3">
    <location>
        <begin position="5"/>
        <end position="319"/>
    </location>
</feature>
<dbReference type="InterPro" id="IPR011251">
    <property type="entry name" value="Luciferase-like_dom"/>
</dbReference>
<dbReference type="PANTHER" id="PTHR30137">
    <property type="entry name" value="LUCIFERASE-LIKE MONOOXYGENASE"/>
    <property type="match status" value="1"/>
</dbReference>
<evidence type="ECO:0000313" key="5">
    <source>
        <dbReference type="Proteomes" id="UP000256269"/>
    </source>
</evidence>
<dbReference type="Proteomes" id="UP000256269">
    <property type="component" value="Unassembled WGS sequence"/>
</dbReference>
<name>A0A3E0GWC1_9PSEU</name>
<dbReference type="AlphaFoldDB" id="A0A3E0GWC1"/>
<protein>
    <submittedName>
        <fullName evidence="4">Natural product biosynthesis luciferase-like monooxygenase protein</fullName>
    </submittedName>
</protein>
<keyword evidence="1" id="KW-0560">Oxidoreductase</keyword>
<dbReference type="Gene3D" id="3.20.20.30">
    <property type="entry name" value="Luciferase-like domain"/>
    <property type="match status" value="1"/>
</dbReference>
<sequence length="348" mass="37811">MELSLFFFADDSTSTTMTPGGRYQLLLESARFADAHDFTAVWTPERHFHPFGGLYPNPSVTGAAVAAVTERVGVRAGSVVVPLHDPLRVVEEWSVVDNISRGRAGVSFASGWHPHDFTLNPARFADRRDAALTAMETVRTLWRGESVPRVDGRGDPVDIRIYPPPVQSELPMWLTSAGSVDTFRAAGEIGAGVLTHLVKQGTDVLAGSIGEYRKSFRAHGAAIAAPGHVTLMMHAFVGPDDSVFDELRGPMREYVGASLGLFKTGNATTEGAKREASPHMRERALELSVERYFRTVGLFGSVERAVDTVKRMRGIGVDEIACLIDFGMPATAVLDSLKYLDQVRQAVA</sequence>
<dbReference type="InterPro" id="IPR024011">
    <property type="entry name" value="Biosynth_lucif-like_mOase_dom"/>
</dbReference>
<dbReference type="InterPro" id="IPR036661">
    <property type="entry name" value="Luciferase-like_sf"/>
</dbReference>